<reference evidence="1" key="1">
    <citation type="submission" date="2016-06" db="UniProtKB">
        <authorList>
            <consortium name="WormBaseParasite"/>
        </authorList>
    </citation>
    <scope>IDENTIFICATION</scope>
</reference>
<organism evidence="1">
    <name type="scientific">Gongylonema pulchrum</name>
    <dbReference type="NCBI Taxonomy" id="637853"/>
    <lineage>
        <taxon>Eukaryota</taxon>
        <taxon>Metazoa</taxon>
        <taxon>Ecdysozoa</taxon>
        <taxon>Nematoda</taxon>
        <taxon>Chromadorea</taxon>
        <taxon>Rhabditida</taxon>
        <taxon>Spirurina</taxon>
        <taxon>Spiruromorpha</taxon>
        <taxon>Spiruroidea</taxon>
        <taxon>Gongylonematidae</taxon>
        <taxon>Gongylonema</taxon>
    </lineage>
</organism>
<proteinExistence type="predicted"/>
<dbReference type="AlphaFoldDB" id="A0A183DMI3"/>
<protein>
    <submittedName>
        <fullName evidence="1">Serine protease</fullName>
    </submittedName>
</protein>
<dbReference type="WBParaSite" id="GPUH_0000993501-mRNA-1">
    <property type="protein sequence ID" value="GPUH_0000993501-mRNA-1"/>
    <property type="gene ID" value="GPUH_0000993501"/>
</dbReference>
<evidence type="ECO:0000313" key="1">
    <source>
        <dbReference type="WBParaSite" id="GPUH_0000993501-mRNA-1"/>
    </source>
</evidence>
<name>A0A183DMI3_9BILA</name>
<sequence length="57" mass="5881">LSILIRDESIGTIADINAPIAATDSGITVRDAADGTSASSPNHADEEPVQVVINTFM</sequence>
<accession>A0A183DMI3</accession>